<dbReference type="PRINTS" id="PR01950">
    <property type="entry name" value="LANCSUPER"/>
</dbReference>
<evidence type="ECO:0000313" key="3">
    <source>
        <dbReference type="Proteomes" id="UP000019804"/>
    </source>
</evidence>
<gene>
    <name evidence="2" type="ORF">EURHEDRAFT_516891</name>
</gene>
<dbReference type="InterPro" id="IPR012341">
    <property type="entry name" value="6hp_glycosidase-like_sf"/>
</dbReference>
<dbReference type="Gene3D" id="1.50.10.10">
    <property type="match status" value="1"/>
</dbReference>
<keyword evidence="1" id="KW-0479">Metal-binding</keyword>
<sequence>MSTATQQYCKNALQPPQINQSTLQQTLKELQHAVIQGTKVLQAGSQAPVNSADHSSIYSGTAGIVLAFLRLERQKDVLGETKLPGFGRLASERIIPVGNVKIPPPGYMSPVGSSLGPLAMRVLAALEHPGQSVSQNDINLLNTAVQRSLGHGHVVSSSSGDHIRGVDEVLYGRAGLLWVVISIRYYRHMLNEMKVNTESLFEAIPKLVKMIIDGGRRGARDYVKNYGEKGALPLMWVYKDERYSLGANTGILTTLLSCEVEELNPYLPLIAETITGICRISIANDGHLPSSIPSRSRSRGSPLVQICHGAPGLLILLATARKSTHLRTHWKSEWDEAIYLGAERVWQEGLLSKGGSLCHGLTGNAWSLLALHESFEIESESEGNEKSDNFLSRALTLLLLARETPPYSTVLGIPSGYDFRMPDRPYSLYEGLAGEMCAWAEACVVVQARLCKETGQREKHNVKGKALGFPCLGGNGVRGAM</sequence>
<name>A0A017S8W9_ASPRC</name>
<dbReference type="PANTHER" id="PTHR12736">
    <property type="entry name" value="LANC-LIKE PROTEIN"/>
    <property type="match status" value="1"/>
</dbReference>
<accession>A0A017S8W9</accession>
<keyword evidence="3" id="KW-1185">Reference proteome</keyword>
<feature type="binding site" evidence="1">
    <location>
        <position position="359"/>
    </location>
    <ligand>
        <name>Zn(2+)</name>
        <dbReference type="ChEBI" id="CHEBI:29105"/>
    </ligand>
</feature>
<feature type="binding site" evidence="1">
    <location>
        <position position="358"/>
    </location>
    <ligand>
        <name>Zn(2+)</name>
        <dbReference type="ChEBI" id="CHEBI:29105"/>
    </ligand>
</feature>
<dbReference type="Proteomes" id="UP000019804">
    <property type="component" value="Unassembled WGS sequence"/>
</dbReference>
<proteinExistence type="predicted"/>
<feature type="binding site" evidence="1">
    <location>
        <position position="307"/>
    </location>
    <ligand>
        <name>Zn(2+)</name>
        <dbReference type="ChEBI" id="CHEBI:29105"/>
    </ligand>
</feature>
<dbReference type="PANTHER" id="PTHR12736:SF7">
    <property type="entry name" value="LANC-LIKE PROTEIN 3"/>
    <property type="match status" value="1"/>
</dbReference>
<dbReference type="Pfam" id="PF05147">
    <property type="entry name" value="LANC_like"/>
    <property type="match status" value="1"/>
</dbReference>
<keyword evidence="1" id="KW-0862">Zinc</keyword>
<dbReference type="CDD" id="cd04794">
    <property type="entry name" value="euk_LANCL"/>
    <property type="match status" value="1"/>
</dbReference>
<dbReference type="AlphaFoldDB" id="A0A017S8W9"/>
<organism evidence="2 3">
    <name type="scientific">Aspergillus ruber (strain CBS 135680)</name>
    <dbReference type="NCBI Taxonomy" id="1388766"/>
    <lineage>
        <taxon>Eukaryota</taxon>
        <taxon>Fungi</taxon>
        <taxon>Dikarya</taxon>
        <taxon>Ascomycota</taxon>
        <taxon>Pezizomycotina</taxon>
        <taxon>Eurotiomycetes</taxon>
        <taxon>Eurotiomycetidae</taxon>
        <taxon>Eurotiales</taxon>
        <taxon>Aspergillaceae</taxon>
        <taxon>Aspergillus</taxon>
        <taxon>Aspergillus subgen. Aspergillus</taxon>
    </lineage>
</organism>
<dbReference type="HOGENOM" id="CLU_567375_0_0_1"/>
<protein>
    <recommendedName>
        <fullName evidence="4">Lanthionine synthetase C family protein</fullName>
    </recommendedName>
</protein>
<evidence type="ECO:0000313" key="2">
    <source>
        <dbReference type="EMBL" id="EYE93266.1"/>
    </source>
</evidence>
<dbReference type="GeneID" id="63701639"/>
<dbReference type="OrthoDB" id="10257263at2759"/>
<dbReference type="EMBL" id="KK088432">
    <property type="protein sequence ID" value="EYE93266.1"/>
    <property type="molecule type" value="Genomic_DNA"/>
</dbReference>
<evidence type="ECO:0008006" key="4">
    <source>
        <dbReference type="Google" id="ProtNLM"/>
    </source>
</evidence>
<reference evidence="3" key="1">
    <citation type="journal article" date="2014" name="Nat. Commun.">
        <title>Genomic adaptations of the halophilic Dead Sea filamentous fungus Eurotium rubrum.</title>
        <authorList>
            <person name="Kis-Papo T."/>
            <person name="Weig A.R."/>
            <person name="Riley R."/>
            <person name="Persoh D."/>
            <person name="Salamov A."/>
            <person name="Sun H."/>
            <person name="Lipzen A."/>
            <person name="Wasser S.P."/>
            <person name="Rambold G."/>
            <person name="Grigoriev I.V."/>
            <person name="Nevo E."/>
        </authorList>
    </citation>
    <scope>NUCLEOTIDE SEQUENCE [LARGE SCALE GENOMIC DNA]</scope>
    <source>
        <strain evidence="3">CBS 135680</strain>
    </source>
</reference>
<dbReference type="GO" id="GO:0031179">
    <property type="term" value="P:peptide modification"/>
    <property type="evidence" value="ECO:0007669"/>
    <property type="project" value="InterPro"/>
</dbReference>
<dbReference type="SUPFAM" id="SSF158745">
    <property type="entry name" value="LanC-like"/>
    <property type="match status" value="1"/>
</dbReference>
<dbReference type="GO" id="GO:0046872">
    <property type="term" value="F:metal ion binding"/>
    <property type="evidence" value="ECO:0007669"/>
    <property type="project" value="UniProtKB-KW"/>
</dbReference>
<evidence type="ECO:0000256" key="1">
    <source>
        <dbReference type="PIRSR" id="PIRSR607822-1"/>
    </source>
</evidence>
<dbReference type="GO" id="GO:0005975">
    <property type="term" value="P:carbohydrate metabolic process"/>
    <property type="evidence" value="ECO:0007669"/>
    <property type="project" value="InterPro"/>
</dbReference>
<dbReference type="SMART" id="SM01260">
    <property type="entry name" value="LANC_like"/>
    <property type="match status" value="1"/>
</dbReference>
<dbReference type="RefSeq" id="XP_040636954.1">
    <property type="nucleotide sequence ID" value="XM_040786515.1"/>
</dbReference>
<dbReference type="GO" id="GO:0005886">
    <property type="term" value="C:plasma membrane"/>
    <property type="evidence" value="ECO:0007669"/>
    <property type="project" value="TreeGrafter"/>
</dbReference>
<dbReference type="InterPro" id="IPR007822">
    <property type="entry name" value="LANC-like"/>
</dbReference>